<dbReference type="SUPFAM" id="SSF82199">
    <property type="entry name" value="SET domain"/>
    <property type="match status" value="1"/>
</dbReference>
<evidence type="ECO:0000256" key="3">
    <source>
        <dbReference type="ARBA" id="ARBA00022691"/>
    </source>
</evidence>
<dbReference type="InterPro" id="IPR050600">
    <property type="entry name" value="SETD3_SETD6_MTase"/>
</dbReference>
<dbReference type="PANTHER" id="PTHR13271">
    <property type="entry name" value="UNCHARACTERIZED PUTATIVE METHYLTRANSFERASE"/>
    <property type="match status" value="1"/>
</dbReference>
<dbReference type="Pfam" id="PF09273">
    <property type="entry name" value="Rubis-subs-bind"/>
    <property type="match status" value="1"/>
</dbReference>
<evidence type="ECO:0000259" key="4">
    <source>
        <dbReference type="PROSITE" id="PS50280"/>
    </source>
</evidence>
<evidence type="ECO:0000313" key="6">
    <source>
        <dbReference type="Proteomes" id="UP000660262"/>
    </source>
</evidence>
<name>A0A830HHL8_9CHLO</name>
<dbReference type="OrthoDB" id="341421at2759"/>
<dbReference type="InterPro" id="IPR036464">
    <property type="entry name" value="Rubisco_LSMT_subst-bd_sf"/>
</dbReference>
<dbReference type="PANTHER" id="PTHR13271:SF116">
    <property type="entry name" value="F21J9.27"/>
    <property type="match status" value="1"/>
</dbReference>
<dbReference type="AlphaFoldDB" id="A0A830HHL8"/>
<dbReference type="SUPFAM" id="SSF81822">
    <property type="entry name" value="RuBisCo LSMT C-terminal, substrate-binding domain"/>
    <property type="match status" value="1"/>
</dbReference>
<keyword evidence="6" id="KW-1185">Reference proteome</keyword>
<dbReference type="CDD" id="cd10527">
    <property type="entry name" value="SET_LSMT"/>
    <property type="match status" value="1"/>
</dbReference>
<evidence type="ECO:0000256" key="1">
    <source>
        <dbReference type="ARBA" id="ARBA00022603"/>
    </source>
</evidence>
<comment type="caution">
    <text evidence="5">The sequence shown here is derived from an EMBL/GenBank/DDBJ whole genome shotgun (WGS) entry which is preliminary data.</text>
</comment>
<keyword evidence="2" id="KW-0808">Transferase</keyword>
<organism evidence="5 6">
    <name type="scientific">Pycnococcus provasolii</name>
    <dbReference type="NCBI Taxonomy" id="41880"/>
    <lineage>
        <taxon>Eukaryota</taxon>
        <taxon>Viridiplantae</taxon>
        <taxon>Chlorophyta</taxon>
        <taxon>Pseudoscourfieldiophyceae</taxon>
        <taxon>Pseudoscourfieldiales</taxon>
        <taxon>Pycnococcaceae</taxon>
        <taxon>Pycnococcus</taxon>
    </lineage>
</organism>
<gene>
    <name evidence="5" type="ORF">PPROV_000556000</name>
</gene>
<evidence type="ECO:0000313" key="5">
    <source>
        <dbReference type="EMBL" id="GHP06816.1"/>
    </source>
</evidence>
<dbReference type="Pfam" id="PF00856">
    <property type="entry name" value="SET"/>
    <property type="match status" value="1"/>
</dbReference>
<dbReference type="InterPro" id="IPR015353">
    <property type="entry name" value="Rubisco_LSMT_subst-bd"/>
</dbReference>
<dbReference type="GO" id="GO:0032259">
    <property type="term" value="P:methylation"/>
    <property type="evidence" value="ECO:0007669"/>
    <property type="project" value="UniProtKB-KW"/>
</dbReference>
<dbReference type="EMBL" id="BNJQ01000014">
    <property type="protein sequence ID" value="GHP06816.1"/>
    <property type="molecule type" value="Genomic_DNA"/>
</dbReference>
<accession>A0A830HHL8</accession>
<sequence length="473" mass="50948">MPPPRSVKGMANTTTRAGAVHSQRACHRRTSRLRATCTSAESTTEPLTSWIHSCGGSVASSVHVASDPRLGGMTLVNTSNDTIKANTHVVVLPRSVTLSLSSKTSNDHEFALHLPPLLEKHVASVPEELWPLKLGLGLLLERAKGDSSAYAPYIRSLPSSFDGVPLFYNKNEIETIAYPPVVHQVVKRAKFLHQFAGAVLADLQEENFASFNGVTVDVNAIGWAWAAISSRAFRVDAHAHEASALPLIDMCNHSFSPNCRVERASGGRSGEIRLVASKDIAANEPLTISYGSLSNDLLLLDYGFVVIPTSPDDDKSVNEHDMVELGFNPMLFSTASMLSANTPDVSEDLSEWQKESLRRELKIDSDASLRISADGSCDRLVAAARIMASPDKSSPSDEESACKLAASVLSLTLTGFETTAAEDYALLQDSSLSANARAALSLRIGKKLALARAIQRLGRSLKREAKKKTRGFG</sequence>
<dbReference type="InterPro" id="IPR046341">
    <property type="entry name" value="SET_dom_sf"/>
</dbReference>
<reference evidence="5" key="1">
    <citation type="submission" date="2020-10" db="EMBL/GenBank/DDBJ databases">
        <title>Unveiling of a novel bifunctional photoreceptor, Dualchrome1, isolated from a cosmopolitan green alga.</title>
        <authorList>
            <person name="Suzuki S."/>
            <person name="Kawachi M."/>
        </authorList>
    </citation>
    <scope>NUCLEOTIDE SEQUENCE</scope>
    <source>
        <strain evidence="5">NIES 2893</strain>
    </source>
</reference>
<dbReference type="Gene3D" id="3.90.1420.10">
    <property type="entry name" value="Rubisco LSMT, substrate-binding domain"/>
    <property type="match status" value="1"/>
</dbReference>
<feature type="domain" description="SET" evidence="4">
    <location>
        <begin position="60"/>
        <end position="291"/>
    </location>
</feature>
<evidence type="ECO:0000256" key="2">
    <source>
        <dbReference type="ARBA" id="ARBA00022679"/>
    </source>
</evidence>
<dbReference type="Gene3D" id="3.90.1410.10">
    <property type="entry name" value="set domain protein methyltransferase, domain 1"/>
    <property type="match status" value="1"/>
</dbReference>
<dbReference type="Proteomes" id="UP000660262">
    <property type="component" value="Unassembled WGS sequence"/>
</dbReference>
<proteinExistence type="predicted"/>
<keyword evidence="3" id="KW-0949">S-adenosyl-L-methionine</keyword>
<dbReference type="GO" id="GO:0016279">
    <property type="term" value="F:protein-lysine N-methyltransferase activity"/>
    <property type="evidence" value="ECO:0007669"/>
    <property type="project" value="TreeGrafter"/>
</dbReference>
<dbReference type="InterPro" id="IPR001214">
    <property type="entry name" value="SET_dom"/>
</dbReference>
<dbReference type="PROSITE" id="PS50280">
    <property type="entry name" value="SET"/>
    <property type="match status" value="1"/>
</dbReference>
<protein>
    <recommendedName>
        <fullName evidence="4">SET domain-containing protein</fullName>
    </recommendedName>
</protein>
<keyword evidence="1" id="KW-0489">Methyltransferase</keyword>